<gene>
    <name evidence="3" type="primary">kdtX</name>
    <name evidence="3" type="ORF">RG540_CH11990</name>
</gene>
<dbReference type="PANTHER" id="PTHR43630:SF2">
    <property type="entry name" value="GLYCOSYLTRANSFERASE"/>
    <property type="match status" value="1"/>
</dbReference>
<dbReference type="GeneID" id="24259733"/>
<dbReference type="CDD" id="cd02511">
    <property type="entry name" value="Beta4Glucosyltransferase"/>
    <property type="match status" value="1"/>
</dbReference>
<dbReference type="PANTHER" id="PTHR43630">
    <property type="entry name" value="POLY-BETA-1,6-N-ACETYL-D-GLUCOSAMINE SYNTHASE"/>
    <property type="match status" value="1"/>
</dbReference>
<dbReference type="Gene3D" id="3.90.550.10">
    <property type="entry name" value="Spore Coat Polysaccharide Biosynthesis Protein SpsA, Chain A"/>
    <property type="match status" value="1"/>
</dbReference>
<dbReference type="AlphaFoldDB" id="A0A068SNR3"/>
<dbReference type="Proteomes" id="UP000028181">
    <property type="component" value="Chromosome I"/>
</dbReference>
<dbReference type="HOGENOM" id="CLU_065962_0_0_5"/>
<reference evidence="4" key="1">
    <citation type="journal article" date="2014" name="BMC Genomics">
        <title>Genome sequencing of two Neorhizobium galegae strains reveals a noeT gene responsible for the unusual acetylation of the nodulation factors.</title>
        <authorList>
            <person name="Osterman J."/>
            <person name="Marsh J."/>
            <person name="Laine P.K."/>
            <person name="Zeng Z."/>
            <person name="Alatalo E."/>
            <person name="Sullivan J.T."/>
            <person name="Young J.P."/>
            <person name="Thomas-Oates J."/>
            <person name="Paulin L."/>
            <person name="Lindstrom K."/>
        </authorList>
    </citation>
    <scope>NUCLEOTIDE SEQUENCE [LARGE SCALE GENOMIC DNA]</scope>
    <source>
        <strain evidence="4">HAMBI 540</strain>
    </source>
</reference>
<proteinExistence type="inferred from homology"/>
<dbReference type="EMBL" id="HG938353">
    <property type="protein sequence ID" value="CDN47386.1"/>
    <property type="molecule type" value="Genomic_DNA"/>
</dbReference>
<dbReference type="KEGG" id="ngg:RG540_CH11990"/>
<evidence type="ECO:0000313" key="4">
    <source>
        <dbReference type="Proteomes" id="UP000028181"/>
    </source>
</evidence>
<feature type="domain" description="Glycosyltransferase 2-like" evidence="2">
    <location>
        <begin position="6"/>
        <end position="158"/>
    </location>
</feature>
<keyword evidence="4" id="KW-1185">Reference proteome</keyword>
<dbReference type="RefSeq" id="WP_038585677.1">
    <property type="nucleotide sequence ID" value="NZ_HG938353.1"/>
</dbReference>
<name>A0A068SNR3_NEOGA</name>
<evidence type="ECO:0000256" key="1">
    <source>
        <dbReference type="ARBA" id="ARBA00038494"/>
    </source>
</evidence>
<dbReference type="OrthoDB" id="9815923at2"/>
<dbReference type="eggNOG" id="COG0463">
    <property type="taxonomic scope" value="Bacteria"/>
</dbReference>
<dbReference type="PATRIC" id="fig|1028800.3.peg.1217"/>
<dbReference type="Pfam" id="PF00535">
    <property type="entry name" value="Glycos_transf_2"/>
    <property type="match status" value="1"/>
</dbReference>
<evidence type="ECO:0000313" key="3">
    <source>
        <dbReference type="EMBL" id="CDN47386.1"/>
    </source>
</evidence>
<dbReference type="InterPro" id="IPR001173">
    <property type="entry name" value="Glyco_trans_2-like"/>
</dbReference>
<accession>A0A068SNR3</accession>
<dbReference type="SUPFAM" id="SSF53448">
    <property type="entry name" value="Nucleotide-diphospho-sugar transferases"/>
    <property type="match status" value="1"/>
</dbReference>
<comment type="similarity">
    <text evidence="1">Belongs to the glycosyltransferase 2 family. WaaE/KdtX subfamily.</text>
</comment>
<evidence type="ECO:0000259" key="2">
    <source>
        <dbReference type="Pfam" id="PF00535"/>
    </source>
</evidence>
<organism evidence="3 4">
    <name type="scientific">Neorhizobium galegae bv. orientalis str. HAMBI 540</name>
    <dbReference type="NCBI Taxonomy" id="1028800"/>
    <lineage>
        <taxon>Bacteria</taxon>
        <taxon>Pseudomonadati</taxon>
        <taxon>Pseudomonadota</taxon>
        <taxon>Alphaproteobacteria</taxon>
        <taxon>Hyphomicrobiales</taxon>
        <taxon>Rhizobiaceae</taxon>
        <taxon>Rhizobium/Agrobacterium group</taxon>
        <taxon>Neorhizobium</taxon>
    </lineage>
</organism>
<keyword evidence="3" id="KW-0808">Transferase</keyword>
<dbReference type="GO" id="GO:0016740">
    <property type="term" value="F:transferase activity"/>
    <property type="evidence" value="ECO:0007669"/>
    <property type="project" value="UniProtKB-KW"/>
</dbReference>
<sequence length="303" mass="34561">MASLAVLILTYNEERHIARALKCVAPFASEVFVIDCFSTDSTVEIARSLGATVLSNPWINYSRQFQWGLDNAPITADWIMRLDADEVIEPELAVEIADKLPALAADVAGVNLKRRHIFLGRWIRHGGRYPLILTRIWRRGQGHVEDRWMDEHIVVKSGRIILFDAPFSDHNLNDLSFFTGKHNRYATLEAVDVLGRRYGLFYERPALSQAASSRQASIKRLIKERIYNRLPFPVAALGYFLFRYIGQLGVLDGREGLIYHVLQGCWYRFLVGAKVMEFDRSLRSLATLEEKRATLARLTGLPL</sequence>
<protein>
    <submittedName>
        <fullName evidence="3">Lipopolysaccharide core biosynthesis glycosyltransferase KdtX</fullName>
    </submittedName>
</protein>
<dbReference type="InterPro" id="IPR029044">
    <property type="entry name" value="Nucleotide-diphossugar_trans"/>
</dbReference>